<feature type="binding site" evidence="6 7">
    <location>
        <position position="100"/>
    </location>
    <ligand>
        <name>S-adenosyl-L-methionine</name>
        <dbReference type="ChEBI" id="CHEBI:59789"/>
    </ligand>
</feature>
<dbReference type="GO" id="GO:0042802">
    <property type="term" value="F:identical protein binding"/>
    <property type="evidence" value="ECO:0007669"/>
    <property type="project" value="UniProtKB-ARBA"/>
</dbReference>
<dbReference type="InterPro" id="IPR001537">
    <property type="entry name" value="SpoU_MeTrfase"/>
</dbReference>
<dbReference type="AlphaFoldDB" id="A0A0P7DYQ4"/>
<evidence type="ECO:0000256" key="5">
    <source>
        <dbReference type="ARBA" id="ARBA00022694"/>
    </source>
</evidence>
<keyword evidence="4 6" id="KW-0949">S-adenosyl-L-methionine</keyword>
<comment type="catalytic activity">
    <reaction evidence="6">
        <text>cytidine(34) in tRNA + S-adenosyl-L-methionine = 2'-O-methylcytidine(34) in tRNA + S-adenosyl-L-homocysteine + H(+)</text>
        <dbReference type="Rhea" id="RHEA:43084"/>
        <dbReference type="Rhea" id="RHEA-COMP:10331"/>
        <dbReference type="Rhea" id="RHEA-COMP:10332"/>
        <dbReference type="ChEBI" id="CHEBI:15378"/>
        <dbReference type="ChEBI" id="CHEBI:57856"/>
        <dbReference type="ChEBI" id="CHEBI:59789"/>
        <dbReference type="ChEBI" id="CHEBI:74495"/>
        <dbReference type="ChEBI" id="CHEBI:82748"/>
        <dbReference type="EC" id="2.1.1.207"/>
    </reaction>
</comment>
<comment type="similarity">
    <text evidence="6">Belongs to the class IV-like SAM-binding methyltransferase superfamily. RNA methyltransferase TrmH family. TrmL subfamily.</text>
</comment>
<dbReference type="NCBIfam" id="TIGR00185">
    <property type="entry name" value="tRNA_yibK_trmL"/>
    <property type="match status" value="1"/>
</dbReference>
<evidence type="ECO:0000313" key="10">
    <source>
        <dbReference type="EMBL" id="MEJ6496185.1"/>
    </source>
</evidence>
<feature type="domain" description="tRNA/rRNA methyltransferase SpoU type" evidence="8">
    <location>
        <begin position="2"/>
        <end position="142"/>
    </location>
</feature>
<comment type="caution">
    <text evidence="9">The sequence shown here is derived from an EMBL/GenBank/DDBJ whole genome shotgun (WGS) entry which is preliminary data.</text>
</comment>
<dbReference type="CDD" id="cd18094">
    <property type="entry name" value="SpoU-like_TrmL"/>
    <property type="match status" value="1"/>
</dbReference>
<dbReference type="InterPro" id="IPR016914">
    <property type="entry name" value="TrmL"/>
</dbReference>
<dbReference type="EMBL" id="LJTC01000001">
    <property type="protein sequence ID" value="KPM85226.1"/>
    <property type="molecule type" value="Genomic_DNA"/>
</dbReference>
<dbReference type="HAMAP" id="MF_01885">
    <property type="entry name" value="tRNA_methyltr_TrmL"/>
    <property type="match status" value="1"/>
</dbReference>
<dbReference type="GO" id="GO:0016874">
    <property type="term" value="F:ligase activity"/>
    <property type="evidence" value="ECO:0007669"/>
    <property type="project" value="UniProtKB-KW"/>
</dbReference>
<dbReference type="RefSeq" id="WP_054550977.1">
    <property type="nucleotide sequence ID" value="NZ_JAQPZS010000006.1"/>
</dbReference>
<feature type="binding site" evidence="6 7">
    <location>
        <position position="130"/>
    </location>
    <ligand>
        <name>S-adenosyl-L-methionine</name>
        <dbReference type="ChEBI" id="CHEBI:59789"/>
    </ligand>
</feature>
<evidence type="ECO:0000256" key="4">
    <source>
        <dbReference type="ARBA" id="ARBA00022691"/>
    </source>
</evidence>
<dbReference type="GO" id="GO:0008175">
    <property type="term" value="F:tRNA methyltransferase activity"/>
    <property type="evidence" value="ECO:0007669"/>
    <property type="project" value="UniProtKB-UniRule"/>
</dbReference>
<comment type="catalytic activity">
    <reaction evidence="6">
        <text>5-carboxymethylaminomethyluridine(34) in tRNA(Leu) + S-adenosyl-L-methionine = 5-carboxymethylaminomethyl-2'-O-methyluridine(34) in tRNA(Leu) + S-adenosyl-L-homocysteine + H(+)</text>
        <dbReference type="Rhea" id="RHEA:43088"/>
        <dbReference type="Rhea" id="RHEA-COMP:10333"/>
        <dbReference type="Rhea" id="RHEA-COMP:10334"/>
        <dbReference type="ChEBI" id="CHEBI:15378"/>
        <dbReference type="ChEBI" id="CHEBI:57856"/>
        <dbReference type="ChEBI" id="CHEBI:59789"/>
        <dbReference type="ChEBI" id="CHEBI:74508"/>
        <dbReference type="ChEBI" id="CHEBI:74511"/>
        <dbReference type="EC" id="2.1.1.207"/>
    </reaction>
</comment>
<dbReference type="InterPro" id="IPR029026">
    <property type="entry name" value="tRNA_m1G_MTases_N"/>
</dbReference>
<comment type="subunit">
    <text evidence="6">Homodimer.</text>
</comment>
<gene>
    <name evidence="6 10" type="primary">trmL</name>
    <name evidence="9" type="ORF">AOG27_00060</name>
    <name evidence="10" type="ORF">PQI24_09070</name>
</gene>
<evidence type="ECO:0000256" key="1">
    <source>
        <dbReference type="ARBA" id="ARBA00022490"/>
    </source>
</evidence>
<comment type="caution">
    <text evidence="6">Lacks conserved residue(s) required for the propagation of feature annotation.</text>
</comment>
<evidence type="ECO:0000259" key="8">
    <source>
        <dbReference type="Pfam" id="PF00588"/>
    </source>
</evidence>
<proteinExistence type="inferred from homology"/>
<keyword evidence="10" id="KW-0436">Ligase</keyword>
<dbReference type="SUPFAM" id="SSF75217">
    <property type="entry name" value="alpha/beta knot"/>
    <property type="match status" value="1"/>
</dbReference>
<accession>A0A0P7DYQ4</accession>
<feature type="binding site" evidence="6 7">
    <location>
        <position position="122"/>
    </location>
    <ligand>
        <name>S-adenosyl-L-methionine</name>
        <dbReference type="ChEBI" id="CHEBI:59789"/>
    </ligand>
</feature>
<keyword evidence="3 6" id="KW-0808">Transferase</keyword>
<keyword evidence="1 6" id="KW-0963">Cytoplasm</keyword>
<dbReference type="PATRIC" id="fig|570156.3.peg.10"/>
<dbReference type="STRING" id="570156.AOG27_00060"/>
<dbReference type="GO" id="GO:0003723">
    <property type="term" value="F:RNA binding"/>
    <property type="evidence" value="ECO:0007669"/>
    <property type="project" value="InterPro"/>
</dbReference>
<evidence type="ECO:0000256" key="3">
    <source>
        <dbReference type="ARBA" id="ARBA00022679"/>
    </source>
</evidence>
<reference evidence="9 11" key="1">
    <citation type="submission" date="2015-09" db="EMBL/GenBank/DDBJ databases">
        <title>Draft Genome Sequence of Pseudoalteromonas lipolytica UCD-48B.</title>
        <authorList>
            <person name="Krusor M."/>
            <person name="Coil D.A."/>
            <person name="Lang J.M."/>
            <person name="Eisen J.A."/>
            <person name="Alexiev A."/>
        </authorList>
    </citation>
    <scope>NUCLEOTIDE SEQUENCE [LARGE SCALE GENOMIC DNA]</scope>
    <source>
        <strain evidence="9 11">UCD-48B</strain>
    </source>
</reference>
<dbReference type="PIRSF" id="PIRSF029256">
    <property type="entry name" value="SpoU_TrmH_prd"/>
    <property type="match status" value="1"/>
</dbReference>
<evidence type="ECO:0000313" key="9">
    <source>
        <dbReference type="EMBL" id="KPM85226.1"/>
    </source>
</evidence>
<dbReference type="Gene3D" id="3.40.1280.10">
    <property type="match status" value="1"/>
</dbReference>
<keyword evidence="2 6" id="KW-0489">Methyltransferase</keyword>
<keyword evidence="12" id="KW-1185">Reference proteome</keyword>
<dbReference type="Proteomes" id="UP000050378">
    <property type="component" value="Unassembled WGS sequence"/>
</dbReference>
<reference evidence="10 12" key="2">
    <citation type="submission" date="2023-01" db="EMBL/GenBank/DDBJ databases">
        <title>Trichodesmium-associated heterotrophic epibiont bacteria.</title>
        <authorList>
            <person name="Cleveland C.S."/>
            <person name="Webb E.A."/>
        </authorList>
    </citation>
    <scope>NUCLEOTIDE SEQUENCE [LARGE SCALE GENOMIC DNA]</scope>
    <source>
        <strain evidence="10 12">USCH2</strain>
    </source>
</reference>
<dbReference type="Proteomes" id="UP001377972">
    <property type="component" value="Unassembled WGS sequence"/>
</dbReference>
<comment type="function">
    <text evidence="6">Methylates the ribose at the nucleotide 34 wobble position in the two leucyl isoacceptors tRNA(Leu)(CmAA) and tRNA(Leu)(cmnm5UmAA). Catalyzes the methyl transfer from S-adenosyl-L-methionine to the 2'-OH of the wobble nucleotide.</text>
</comment>
<sequence>MLDIVLYQPEIPPNTGNIIRLCANTGYALHLIEPLGFEWDDKRVKRAGLDYHEFSHVQRHASFEAYLEKCQPKKVYACTTKGSQFHHQAQYQPGDCLVFGPETRGLPDELIQSLPKEQRVRIPMQKDSRSMNLSNSVAVFVYESWRQLGFVNGQ</sequence>
<dbReference type="GO" id="GO:0002132">
    <property type="term" value="P:wobble position uridine ribose methylation"/>
    <property type="evidence" value="ECO:0007669"/>
    <property type="project" value="TreeGrafter"/>
</dbReference>
<protein>
    <recommendedName>
        <fullName evidence="6">tRNA (cytidine(34)-2'-O)-methyltransferase</fullName>
        <ecNumber evidence="6">2.1.1.207</ecNumber>
    </recommendedName>
    <alternativeName>
        <fullName evidence="6">tRNA (cytidine/uridine-2'-O-)-methyltransferase TrmL</fullName>
    </alternativeName>
</protein>
<dbReference type="EC" id="2.1.1.207" evidence="6"/>
<dbReference type="OrthoDB" id="9789043at2"/>
<dbReference type="PANTHER" id="PTHR42971:SF1">
    <property type="entry name" value="TRNA (CYTIDINE(34)-2'-O)-METHYLTRANSFERASE"/>
    <property type="match status" value="1"/>
</dbReference>
<evidence type="ECO:0000256" key="6">
    <source>
        <dbReference type="HAMAP-Rule" id="MF_01885"/>
    </source>
</evidence>
<dbReference type="PANTHER" id="PTHR42971">
    <property type="entry name" value="TRNA (CYTIDINE(34)-2'-O)-METHYLTRANSFERASE"/>
    <property type="match status" value="1"/>
</dbReference>
<dbReference type="GO" id="GO:0002131">
    <property type="term" value="P:wobble position cytosine ribose methylation"/>
    <property type="evidence" value="ECO:0007669"/>
    <property type="project" value="TreeGrafter"/>
</dbReference>
<evidence type="ECO:0000256" key="7">
    <source>
        <dbReference type="PIRSR" id="PIRSR029256-1"/>
    </source>
</evidence>
<dbReference type="Pfam" id="PF00588">
    <property type="entry name" value="SpoU_methylase"/>
    <property type="match status" value="1"/>
</dbReference>
<dbReference type="GO" id="GO:0005737">
    <property type="term" value="C:cytoplasm"/>
    <property type="evidence" value="ECO:0007669"/>
    <property type="project" value="UniProtKB-SubCell"/>
</dbReference>
<evidence type="ECO:0000313" key="12">
    <source>
        <dbReference type="Proteomes" id="UP001377972"/>
    </source>
</evidence>
<dbReference type="FunFam" id="3.40.1280.10:FF:000002">
    <property type="entry name" value="Peptidylprolyl isomerase"/>
    <property type="match status" value="1"/>
</dbReference>
<evidence type="ECO:0000256" key="2">
    <source>
        <dbReference type="ARBA" id="ARBA00022603"/>
    </source>
</evidence>
<name>A0A0P7DYQ4_9GAMM</name>
<dbReference type="EMBL" id="JAQPZS010000006">
    <property type="protein sequence ID" value="MEJ6496185.1"/>
    <property type="molecule type" value="Genomic_DNA"/>
</dbReference>
<dbReference type="GO" id="GO:0008757">
    <property type="term" value="F:S-adenosylmethionine-dependent methyltransferase activity"/>
    <property type="evidence" value="ECO:0007669"/>
    <property type="project" value="UniProtKB-UniRule"/>
</dbReference>
<evidence type="ECO:0000313" key="11">
    <source>
        <dbReference type="Proteomes" id="UP000050378"/>
    </source>
</evidence>
<organism evidence="9 11">
    <name type="scientific">Pseudoalteromonas lipolytica</name>
    <dbReference type="NCBI Taxonomy" id="570156"/>
    <lineage>
        <taxon>Bacteria</taxon>
        <taxon>Pseudomonadati</taxon>
        <taxon>Pseudomonadota</taxon>
        <taxon>Gammaproteobacteria</taxon>
        <taxon>Alteromonadales</taxon>
        <taxon>Pseudoalteromonadaceae</taxon>
        <taxon>Pseudoalteromonas</taxon>
    </lineage>
</organism>
<keyword evidence="5 6" id="KW-0819">tRNA processing</keyword>
<comment type="subcellular location">
    <subcellularLocation>
        <location evidence="6">Cytoplasm</location>
    </subcellularLocation>
</comment>
<dbReference type="InterPro" id="IPR029028">
    <property type="entry name" value="Alpha/beta_knot_MTases"/>
</dbReference>